<proteinExistence type="predicted"/>
<dbReference type="InterPro" id="IPR023210">
    <property type="entry name" value="NADP_OxRdtase_dom"/>
</dbReference>
<keyword evidence="2" id="KW-0408">Iron</keyword>
<feature type="domain" description="4Fe-4S ferredoxin-type" evidence="4">
    <location>
        <begin position="328"/>
        <end position="356"/>
    </location>
</feature>
<dbReference type="SUPFAM" id="SSF51430">
    <property type="entry name" value="NAD(P)-linked oxidoreductase"/>
    <property type="match status" value="1"/>
</dbReference>
<evidence type="ECO:0000256" key="2">
    <source>
        <dbReference type="ARBA" id="ARBA00023004"/>
    </source>
</evidence>
<dbReference type="GO" id="GO:0051536">
    <property type="term" value="F:iron-sulfur cluster binding"/>
    <property type="evidence" value="ECO:0007669"/>
    <property type="project" value="UniProtKB-KW"/>
</dbReference>
<keyword evidence="3" id="KW-0411">Iron-sulfur</keyword>
<dbReference type="PANTHER" id="PTHR43312:SF2">
    <property type="entry name" value="OXIDOREDUCTASE"/>
    <property type="match status" value="1"/>
</dbReference>
<protein>
    <recommendedName>
        <fullName evidence="4">4Fe-4S ferredoxin-type domain-containing protein</fullName>
    </recommendedName>
</protein>
<dbReference type="STRING" id="1121322.SAMN02745136_02581"/>
<dbReference type="EMBL" id="FRAC01000012">
    <property type="protein sequence ID" value="SHK47694.1"/>
    <property type="molecule type" value="Genomic_DNA"/>
</dbReference>
<dbReference type="InterPro" id="IPR053135">
    <property type="entry name" value="AKR2_Oxidoreductase"/>
</dbReference>
<accession>A0A1M6SSI5</accession>
<dbReference type="Gene3D" id="3.20.20.100">
    <property type="entry name" value="NADP-dependent oxidoreductase domain"/>
    <property type="match status" value="1"/>
</dbReference>
<dbReference type="AlphaFoldDB" id="A0A1M6SSI5"/>
<organism evidence="5 6">
    <name type="scientific">Anaerocolumna jejuensis DSM 15929</name>
    <dbReference type="NCBI Taxonomy" id="1121322"/>
    <lineage>
        <taxon>Bacteria</taxon>
        <taxon>Bacillati</taxon>
        <taxon>Bacillota</taxon>
        <taxon>Clostridia</taxon>
        <taxon>Lachnospirales</taxon>
        <taxon>Lachnospiraceae</taxon>
        <taxon>Anaerocolumna</taxon>
    </lineage>
</organism>
<dbReference type="InterPro" id="IPR036812">
    <property type="entry name" value="NAD(P)_OxRdtase_dom_sf"/>
</dbReference>
<dbReference type="Pfam" id="PF13187">
    <property type="entry name" value="Fer4_9"/>
    <property type="match status" value="1"/>
</dbReference>
<dbReference type="Pfam" id="PF00248">
    <property type="entry name" value="Aldo_ket_red"/>
    <property type="match status" value="1"/>
</dbReference>
<dbReference type="OrthoDB" id="9773828at2"/>
<dbReference type="RefSeq" id="WP_073276514.1">
    <property type="nucleotide sequence ID" value="NZ_FRAC01000012.1"/>
</dbReference>
<dbReference type="PRINTS" id="PR00069">
    <property type="entry name" value="ALDKETRDTASE"/>
</dbReference>
<evidence type="ECO:0000256" key="1">
    <source>
        <dbReference type="ARBA" id="ARBA00022723"/>
    </source>
</evidence>
<dbReference type="InterPro" id="IPR020471">
    <property type="entry name" value="AKR"/>
</dbReference>
<dbReference type="Proteomes" id="UP000184386">
    <property type="component" value="Unassembled WGS sequence"/>
</dbReference>
<dbReference type="GO" id="GO:0016491">
    <property type="term" value="F:oxidoreductase activity"/>
    <property type="evidence" value="ECO:0007669"/>
    <property type="project" value="InterPro"/>
</dbReference>
<dbReference type="PROSITE" id="PS51379">
    <property type="entry name" value="4FE4S_FER_2"/>
    <property type="match status" value="1"/>
</dbReference>
<reference evidence="5 6" key="1">
    <citation type="submission" date="2016-11" db="EMBL/GenBank/DDBJ databases">
        <authorList>
            <person name="Jaros S."/>
            <person name="Januszkiewicz K."/>
            <person name="Wedrychowicz H."/>
        </authorList>
    </citation>
    <scope>NUCLEOTIDE SEQUENCE [LARGE SCALE GENOMIC DNA]</scope>
    <source>
        <strain evidence="5 6">DSM 15929</strain>
    </source>
</reference>
<name>A0A1M6SSI5_9FIRM</name>
<dbReference type="SUPFAM" id="SSF46548">
    <property type="entry name" value="alpha-helical ferredoxin"/>
    <property type="match status" value="1"/>
</dbReference>
<evidence type="ECO:0000313" key="5">
    <source>
        <dbReference type="EMBL" id="SHK47694.1"/>
    </source>
</evidence>
<keyword evidence="6" id="KW-1185">Reference proteome</keyword>
<dbReference type="InterPro" id="IPR017896">
    <property type="entry name" value="4Fe4S_Fe-S-bd"/>
</dbReference>
<dbReference type="PANTHER" id="PTHR43312">
    <property type="entry name" value="D-THREO-ALDOSE 1-DEHYDROGENASE"/>
    <property type="match status" value="1"/>
</dbReference>
<dbReference type="PROSITE" id="PS00198">
    <property type="entry name" value="4FE4S_FER_1"/>
    <property type="match status" value="1"/>
</dbReference>
<dbReference type="GO" id="GO:0046872">
    <property type="term" value="F:metal ion binding"/>
    <property type="evidence" value="ECO:0007669"/>
    <property type="project" value="UniProtKB-KW"/>
</dbReference>
<dbReference type="CDD" id="cd19096">
    <property type="entry name" value="AKR_Fe-S_oxidoreductase"/>
    <property type="match status" value="1"/>
</dbReference>
<gene>
    <name evidence="5" type="ORF">SAMN02745136_02581</name>
</gene>
<evidence type="ECO:0000256" key="3">
    <source>
        <dbReference type="ARBA" id="ARBA00023014"/>
    </source>
</evidence>
<evidence type="ECO:0000313" key="6">
    <source>
        <dbReference type="Proteomes" id="UP000184386"/>
    </source>
</evidence>
<evidence type="ECO:0000259" key="4">
    <source>
        <dbReference type="PROSITE" id="PS51379"/>
    </source>
</evidence>
<keyword evidence="1" id="KW-0479">Metal-binding</keyword>
<dbReference type="InterPro" id="IPR017900">
    <property type="entry name" value="4Fe4S_Fe_S_CS"/>
</dbReference>
<sequence length="382" mass="43716">MQYRRNPKNGDMISVLAFGCMRFKRDEKETERQIIKAIEMGINYFDTAYIYPGSEATLGRILSKGYREKVKLATKLPHYLVKKKEDFDKLFLTQLERLKTDYIDYYLIHMLTNLEVWQRLVSLGILDWIKEKKEKGQIKNIGFSYHGGQQEFIKIIDAYDWEFCMLQYNYYDEYNQAGKNGLLYAAEKGLPIMIMEPLRGGKLVNLPKEALSVFEESKEKHTPAEWSFRWLWNQPQVLTVLSGMNSQEMLAANAASASKAEAGILTPAELDLYGRVKEALNKSFLVPCTGCSYCMPCPQGVDIPLCFSSYNETATSGKLHSRLNYILRTSGHNASKCVGCGLCEKHCPQSIAIPKELKKTTASLESFPYKPMSALVKRFMRQ</sequence>